<name>A0A8H6YYZ2_9AGAR</name>
<accession>A0A8H6YYZ2</accession>
<dbReference type="EMBL" id="JACAZH010000005">
    <property type="protein sequence ID" value="KAF7367844.1"/>
    <property type="molecule type" value="Genomic_DNA"/>
</dbReference>
<protein>
    <submittedName>
        <fullName evidence="2">Uncharacterized protein</fullName>
    </submittedName>
</protein>
<keyword evidence="3" id="KW-1185">Reference proteome</keyword>
<proteinExistence type="predicted"/>
<gene>
    <name evidence="2" type="ORF">MSAN_00848900</name>
</gene>
<sequence length="251" mass="27994">MKNAETIDELQTMMFGLLKEPSIDIRKKGTMTQFASAPPIVAASETESTRFKAAAYRFSVFCLLQTSEARKAFLKRYPIIQVLELSHFASALWTLVSVIRGRSLETDRDWKFLSNIMSTGPDNILQLWKMKQNALAATHNWASMDFKLALKEAGMNQVRMEQADDDGDDNDLMGEWCNLMDAYDFPVHADDAILDEQHEHCVELLAASAGCPAKPLPPKTYDSDDDESSEIGTASDAVLGVVTEDCLEDPF</sequence>
<dbReference type="OrthoDB" id="3011856at2759"/>
<feature type="region of interest" description="Disordered" evidence="1">
    <location>
        <begin position="215"/>
        <end position="234"/>
    </location>
</feature>
<dbReference type="Proteomes" id="UP000623467">
    <property type="component" value="Unassembled WGS sequence"/>
</dbReference>
<comment type="caution">
    <text evidence="2">The sequence shown here is derived from an EMBL/GenBank/DDBJ whole genome shotgun (WGS) entry which is preliminary data.</text>
</comment>
<dbReference type="AlphaFoldDB" id="A0A8H6YYZ2"/>
<organism evidence="2 3">
    <name type="scientific">Mycena sanguinolenta</name>
    <dbReference type="NCBI Taxonomy" id="230812"/>
    <lineage>
        <taxon>Eukaryota</taxon>
        <taxon>Fungi</taxon>
        <taxon>Dikarya</taxon>
        <taxon>Basidiomycota</taxon>
        <taxon>Agaricomycotina</taxon>
        <taxon>Agaricomycetes</taxon>
        <taxon>Agaricomycetidae</taxon>
        <taxon>Agaricales</taxon>
        <taxon>Marasmiineae</taxon>
        <taxon>Mycenaceae</taxon>
        <taxon>Mycena</taxon>
    </lineage>
</organism>
<reference evidence="2" key="1">
    <citation type="submission" date="2020-05" db="EMBL/GenBank/DDBJ databases">
        <title>Mycena genomes resolve the evolution of fungal bioluminescence.</title>
        <authorList>
            <person name="Tsai I.J."/>
        </authorList>
    </citation>
    <scope>NUCLEOTIDE SEQUENCE</scope>
    <source>
        <strain evidence="2">160909Yilan</strain>
    </source>
</reference>
<evidence type="ECO:0000313" key="2">
    <source>
        <dbReference type="EMBL" id="KAF7367844.1"/>
    </source>
</evidence>
<evidence type="ECO:0000313" key="3">
    <source>
        <dbReference type="Proteomes" id="UP000623467"/>
    </source>
</evidence>
<evidence type="ECO:0000256" key="1">
    <source>
        <dbReference type="SAM" id="MobiDB-lite"/>
    </source>
</evidence>